<accession>A0A6G4UEX0</accession>
<dbReference type="Gene3D" id="3.30.565.10">
    <property type="entry name" value="Histidine kinase-like ATPase, C-terminal domain"/>
    <property type="match status" value="1"/>
</dbReference>
<evidence type="ECO:0000256" key="4">
    <source>
        <dbReference type="ARBA" id="ARBA00022679"/>
    </source>
</evidence>
<evidence type="ECO:0000256" key="2">
    <source>
        <dbReference type="ARBA" id="ARBA00012438"/>
    </source>
</evidence>
<dbReference type="InterPro" id="IPR036890">
    <property type="entry name" value="HATPase_C_sf"/>
</dbReference>
<gene>
    <name evidence="7" type="ORF">G5C51_41095</name>
</gene>
<evidence type="ECO:0000313" key="7">
    <source>
        <dbReference type="EMBL" id="NGN70267.1"/>
    </source>
</evidence>
<sequence length="307" mass="32550">AAPTPRRGSAEIARLAAALHNVERTAIALAGEQAALRRNSSQSLANLGRRNQNLLRRQLDLITTLEGKELDPDGLAELFELDHLATRMRRNAESLLVLAGEQSPPRTWAGAVTALEVIQSAVSEVEDYRRVQVVEAEPCRIRGHAVADLSHLLAELLENALAFSPPTRPVEVYGWADSGEYCLALVDHGPGMPAADLTRANARLAGVESLHPAPAKLLGHYVVGKLAARLGAQVELHRTEQPAGGSGSGGEQVTGLTAYVALPPALLDRLRPADQPPGPDRLRSLLGGFRAGVARGAAPATLTLPKD</sequence>
<reference evidence="7 8" key="1">
    <citation type="submission" date="2020-02" db="EMBL/GenBank/DDBJ databases">
        <title>Whole-genome analyses of novel actinobacteria.</title>
        <authorList>
            <person name="Sahin N."/>
        </authorList>
    </citation>
    <scope>NUCLEOTIDE SEQUENCE [LARGE SCALE GENOMIC DNA]</scope>
    <source>
        <strain evidence="7 8">A7024</strain>
    </source>
</reference>
<dbReference type="RefSeq" id="WP_165245909.1">
    <property type="nucleotide sequence ID" value="NZ_JAAKZV010000455.1"/>
</dbReference>
<evidence type="ECO:0000259" key="6">
    <source>
        <dbReference type="Pfam" id="PF02518"/>
    </source>
</evidence>
<dbReference type="GO" id="GO:0005886">
    <property type="term" value="C:plasma membrane"/>
    <property type="evidence" value="ECO:0007669"/>
    <property type="project" value="TreeGrafter"/>
</dbReference>
<evidence type="ECO:0000256" key="3">
    <source>
        <dbReference type="ARBA" id="ARBA00022553"/>
    </source>
</evidence>
<dbReference type="GO" id="GO:0004673">
    <property type="term" value="F:protein histidine kinase activity"/>
    <property type="evidence" value="ECO:0007669"/>
    <property type="project" value="UniProtKB-EC"/>
</dbReference>
<feature type="non-terminal residue" evidence="7">
    <location>
        <position position="1"/>
    </location>
</feature>
<evidence type="ECO:0000313" key="8">
    <source>
        <dbReference type="Proteomes" id="UP000481583"/>
    </source>
</evidence>
<comment type="caution">
    <text evidence="7">The sequence shown here is derived from an EMBL/GenBank/DDBJ whole genome shotgun (WGS) entry which is preliminary data.</text>
</comment>
<evidence type="ECO:0000256" key="1">
    <source>
        <dbReference type="ARBA" id="ARBA00000085"/>
    </source>
</evidence>
<dbReference type="SUPFAM" id="SSF55874">
    <property type="entry name" value="ATPase domain of HSP90 chaperone/DNA topoisomerase II/histidine kinase"/>
    <property type="match status" value="1"/>
</dbReference>
<dbReference type="Proteomes" id="UP000481583">
    <property type="component" value="Unassembled WGS sequence"/>
</dbReference>
<comment type="catalytic activity">
    <reaction evidence="1">
        <text>ATP + protein L-histidine = ADP + protein N-phospho-L-histidine.</text>
        <dbReference type="EC" id="2.7.13.3"/>
    </reaction>
</comment>
<name>A0A6G4UEX0_9ACTN</name>
<proteinExistence type="predicted"/>
<dbReference type="PANTHER" id="PTHR45436">
    <property type="entry name" value="SENSOR HISTIDINE KINASE YKOH"/>
    <property type="match status" value="1"/>
</dbReference>
<keyword evidence="3" id="KW-0597">Phosphoprotein</keyword>
<organism evidence="7 8">
    <name type="scientific">Streptomyces coryli</name>
    <dbReference type="NCBI Taxonomy" id="1128680"/>
    <lineage>
        <taxon>Bacteria</taxon>
        <taxon>Bacillati</taxon>
        <taxon>Actinomycetota</taxon>
        <taxon>Actinomycetes</taxon>
        <taxon>Kitasatosporales</taxon>
        <taxon>Streptomycetaceae</taxon>
        <taxon>Streptomyces</taxon>
    </lineage>
</organism>
<dbReference type="AlphaFoldDB" id="A0A6G4UEX0"/>
<feature type="domain" description="Histidine kinase/HSP90-like ATPase" evidence="6">
    <location>
        <begin position="148"/>
        <end position="245"/>
    </location>
</feature>
<protein>
    <recommendedName>
        <fullName evidence="2">histidine kinase</fullName>
        <ecNumber evidence="2">2.7.13.3</ecNumber>
    </recommendedName>
</protein>
<keyword evidence="8" id="KW-1185">Reference proteome</keyword>
<dbReference type="Pfam" id="PF02518">
    <property type="entry name" value="HATPase_c"/>
    <property type="match status" value="1"/>
</dbReference>
<keyword evidence="5 7" id="KW-0418">Kinase</keyword>
<dbReference type="EC" id="2.7.13.3" evidence="2"/>
<keyword evidence="4" id="KW-0808">Transferase</keyword>
<dbReference type="InterPro" id="IPR003594">
    <property type="entry name" value="HATPase_dom"/>
</dbReference>
<dbReference type="PANTHER" id="PTHR45436:SF5">
    <property type="entry name" value="SENSOR HISTIDINE KINASE TRCS"/>
    <property type="match status" value="1"/>
</dbReference>
<dbReference type="GO" id="GO:0000160">
    <property type="term" value="P:phosphorelay signal transduction system"/>
    <property type="evidence" value="ECO:0007669"/>
    <property type="project" value="TreeGrafter"/>
</dbReference>
<evidence type="ECO:0000256" key="5">
    <source>
        <dbReference type="ARBA" id="ARBA00022777"/>
    </source>
</evidence>
<dbReference type="InterPro" id="IPR050428">
    <property type="entry name" value="TCS_sensor_his_kinase"/>
</dbReference>
<dbReference type="EMBL" id="JAAKZV010000455">
    <property type="protein sequence ID" value="NGN70267.1"/>
    <property type="molecule type" value="Genomic_DNA"/>
</dbReference>